<evidence type="ECO:0000259" key="6">
    <source>
        <dbReference type="PROSITE" id="PS50004"/>
    </source>
</evidence>
<feature type="domain" description="VASt" evidence="7">
    <location>
        <begin position="227"/>
        <end position="393"/>
    </location>
</feature>
<feature type="domain" description="C2" evidence="6">
    <location>
        <begin position="485"/>
        <end position="603"/>
    </location>
</feature>
<dbReference type="AlphaFoldDB" id="D8T094"/>
<dbReference type="FunCoup" id="D8T094">
    <property type="interactions" value="1630"/>
</dbReference>
<feature type="region of interest" description="Disordered" evidence="5">
    <location>
        <begin position="184"/>
        <end position="230"/>
    </location>
</feature>
<name>D8T094_SELML</name>
<dbReference type="STRING" id="88036.D8T094"/>
<evidence type="ECO:0000256" key="1">
    <source>
        <dbReference type="ARBA" id="ARBA00004167"/>
    </source>
</evidence>
<dbReference type="InterPro" id="IPR000008">
    <property type="entry name" value="C2_dom"/>
</dbReference>
<dbReference type="PROSITE" id="PS51778">
    <property type="entry name" value="VAST"/>
    <property type="match status" value="2"/>
</dbReference>
<keyword evidence="2" id="KW-0812">Transmembrane</keyword>
<protein>
    <recommendedName>
        <fullName evidence="10">C2 and GRAM domain-containing protein</fullName>
    </recommendedName>
</protein>
<dbReference type="Gramene" id="EFJ09807">
    <property type="protein sequence ID" value="EFJ09807"/>
    <property type="gene ID" value="SELMODRAFT_235662"/>
</dbReference>
<gene>
    <name evidence="8" type="ORF">SELMODRAFT_235662</name>
</gene>
<dbReference type="Gene3D" id="2.30.29.30">
    <property type="entry name" value="Pleckstrin-homology domain (PH domain)/Phosphotyrosine-binding domain (PTB)"/>
    <property type="match status" value="1"/>
</dbReference>
<feature type="region of interest" description="Disordered" evidence="5">
    <location>
        <begin position="140"/>
        <end position="170"/>
    </location>
</feature>
<dbReference type="HOGENOM" id="CLU_009431_0_0_1"/>
<evidence type="ECO:0000256" key="5">
    <source>
        <dbReference type="SAM" id="MobiDB-lite"/>
    </source>
</evidence>
<dbReference type="SUPFAM" id="SSF49562">
    <property type="entry name" value="C2 domain (Calcium/lipid-binding domain, CaLB)"/>
    <property type="match status" value="2"/>
</dbReference>
<feature type="compositionally biased region" description="Polar residues" evidence="5">
    <location>
        <begin position="189"/>
        <end position="201"/>
    </location>
</feature>
<evidence type="ECO:0000256" key="3">
    <source>
        <dbReference type="ARBA" id="ARBA00022989"/>
    </source>
</evidence>
<evidence type="ECO:0000313" key="8">
    <source>
        <dbReference type="EMBL" id="EFJ09807.1"/>
    </source>
</evidence>
<accession>D8T094</accession>
<sequence>MKLQVNVFEARGLAAKDPNGSSDPYVRLQLGRTKSSTSVIHACLNPVWNEEFDFRVDDSGAEILISVWDEDCFADDFLGQVKLPVSKILDADKLTLVPAWYKLQPRGGKSKSVVTGEILLGFSLYGRISNAAEADVEPGLRDGLLHTPSSSAPSSPRTKSSPDTERLKVRSRLGQKVTSLFKKSARIHPNSNSSPSVLSDQSTEECESEEEEGQLSTPGDSVPPPLSGGFLANQTYATKLQTLNSVLFKPHSPFFEELIAVQKTTDLVEGMWKKVGNENPKRVLTYTKAATAVVKSVKATEEQTYLRADDRAYVVLAVVSTPDVLYGNTFRTEVQYCLTPVSEERCNLSISWRINFIQSTMAKRLIERGAKQGLTDNFRQYVEVLSKYVEEAGEDADPAPAEEQDEPENDISLTQEYFSSSMFIVVSLLFFLVVLLHIQLAQPTPTVGLEFWQLDLPDTFGELLTSAVITVHFVQLGKMALKKLRAASLTAGDHGKKAKGEGWLLTVTLVEGENLPIRPNTNCLDPYVVFTCSGRTRTSSVKLQTTNPKWGEIFEFDATEDPPSTLDVEVFNYDGPFPEAVSLGYAEINFLKLSPDNLADLWIRLEGPHAQTSYSRLHLRIFLTNTKEADTFVEYVKKVEKEAGAKVIKSSRKNASFQKLFSLPAEEFLINDFAFGRLFLSPRMLGFYSNIFGHKTKFSLLWEDIDEVQELPPSIANVGPSIVLFSRKGRAHDANQGSKGMDGKGRLKFQFQSFVRAGPAFRTLMVLWKNRALTPEQQLEMVENVDTESKLYEDGEFIGVEDVTLSEVYSTVLPLTAASMVLLYEKENLEEKVMEKLGCMNYTVSPWENEGPGQRRQVNYRLNRQMCQFGSIVSGVQQKVVSSNHLTASVDEILTLHDVPFGDNFQIHVRNEVRTLSSKPAMSECRVLLGTSWQKGTAMQARITSNVQEHFTKHLIEKMNLESPRLARSGASKISSSIQLFW</sequence>
<reference evidence="8 9" key="1">
    <citation type="journal article" date="2011" name="Science">
        <title>The Selaginella genome identifies genetic changes associated with the evolution of vascular plants.</title>
        <authorList>
            <person name="Banks J.A."/>
            <person name="Nishiyama T."/>
            <person name="Hasebe M."/>
            <person name="Bowman J.L."/>
            <person name="Gribskov M."/>
            <person name="dePamphilis C."/>
            <person name="Albert V.A."/>
            <person name="Aono N."/>
            <person name="Aoyama T."/>
            <person name="Ambrose B.A."/>
            <person name="Ashton N.W."/>
            <person name="Axtell M.J."/>
            <person name="Barker E."/>
            <person name="Barker M.S."/>
            <person name="Bennetzen J.L."/>
            <person name="Bonawitz N.D."/>
            <person name="Chapple C."/>
            <person name="Cheng C."/>
            <person name="Correa L.G."/>
            <person name="Dacre M."/>
            <person name="DeBarry J."/>
            <person name="Dreyer I."/>
            <person name="Elias M."/>
            <person name="Engstrom E.M."/>
            <person name="Estelle M."/>
            <person name="Feng L."/>
            <person name="Finet C."/>
            <person name="Floyd S.K."/>
            <person name="Frommer W.B."/>
            <person name="Fujita T."/>
            <person name="Gramzow L."/>
            <person name="Gutensohn M."/>
            <person name="Harholt J."/>
            <person name="Hattori M."/>
            <person name="Heyl A."/>
            <person name="Hirai T."/>
            <person name="Hiwatashi Y."/>
            <person name="Ishikawa M."/>
            <person name="Iwata M."/>
            <person name="Karol K.G."/>
            <person name="Koehler B."/>
            <person name="Kolukisaoglu U."/>
            <person name="Kubo M."/>
            <person name="Kurata T."/>
            <person name="Lalonde S."/>
            <person name="Li K."/>
            <person name="Li Y."/>
            <person name="Litt A."/>
            <person name="Lyons E."/>
            <person name="Manning G."/>
            <person name="Maruyama T."/>
            <person name="Michael T.P."/>
            <person name="Mikami K."/>
            <person name="Miyazaki S."/>
            <person name="Morinaga S."/>
            <person name="Murata T."/>
            <person name="Mueller-Roeber B."/>
            <person name="Nelson D.R."/>
            <person name="Obara M."/>
            <person name="Oguri Y."/>
            <person name="Olmstead R.G."/>
            <person name="Onodera N."/>
            <person name="Petersen B.L."/>
            <person name="Pils B."/>
            <person name="Prigge M."/>
            <person name="Rensing S.A."/>
            <person name="Riano-Pachon D.M."/>
            <person name="Roberts A.W."/>
            <person name="Sato Y."/>
            <person name="Scheller H.V."/>
            <person name="Schulz B."/>
            <person name="Schulz C."/>
            <person name="Shakirov E.V."/>
            <person name="Shibagaki N."/>
            <person name="Shinohara N."/>
            <person name="Shippen D.E."/>
            <person name="Soerensen I."/>
            <person name="Sotooka R."/>
            <person name="Sugimoto N."/>
            <person name="Sugita M."/>
            <person name="Sumikawa N."/>
            <person name="Tanurdzic M."/>
            <person name="Theissen G."/>
            <person name="Ulvskov P."/>
            <person name="Wakazuki S."/>
            <person name="Weng J.K."/>
            <person name="Willats W.W."/>
            <person name="Wipf D."/>
            <person name="Wolf P.G."/>
            <person name="Yang L."/>
            <person name="Zimmer A.D."/>
            <person name="Zhu Q."/>
            <person name="Mitros T."/>
            <person name="Hellsten U."/>
            <person name="Loque D."/>
            <person name="Otillar R."/>
            <person name="Salamov A."/>
            <person name="Schmutz J."/>
            <person name="Shapiro H."/>
            <person name="Lindquist E."/>
            <person name="Lucas S."/>
            <person name="Rokhsar D."/>
            <person name="Grigoriev I.V."/>
        </authorList>
    </citation>
    <scope>NUCLEOTIDE SEQUENCE [LARGE SCALE GENOMIC DNA]</scope>
</reference>
<dbReference type="Pfam" id="PF00168">
    <property type="entry name" value="C2"/>
    <property type="match status" value="2"/>
</dbReference>
<feature type="compositionally biased region" description="Acidic residues" evidence="5">
    <location>
        <begin position="202"/>
        <end position="213"/>
    </location>
</feature>
<feature type="compositionally biased region" description="Low complexity" evidence="5">
    <location>
        <begin position="148"/>
        <end position="159"/>
    </location>
</feature>
<evidence type="ECO:0000313" key="9">
    <source>
        <dbReference type="Proteomes" id="UP000001514"/>
    </source>
</evidence>
<dbReference type="SMART" id="SM00239">
    <property type="entry name" value="C2"/>
    <property type="match status" value="2"/>
</dbReference>
<dbReference type="PRINTS" id="PR00360">
    <property type="entry name" value="C2DOMAIN"/>
</dbReference>
<evidence type="ECO:0000256" key="4">
    <source>
        <dbReference type="ARBA" id="ARBA00023136"/>
    </source>
</evidence>
<proteinExistence type="predicted"/>
<dbReference type="CDD" id="cd00030">
    <property type="entry name" value="C2"/>
    <property type="match status" value="2"/>
</dbReference>
<dbReference type="InterPro" id="IPR044511">
    <property type="entry name" value="At1g03370/At5g50170-like"/>
</dbReference>
<dbReference type="SMART" id="SM00568">
    <property type="entry name" value="GRAM"/>
    <property type="match status" value="1"/>
</dbReference>
<dbReference type="PANTHER" id="PTHR46296">
    <property type="entry name" value="BNAA05G37250D PROTEIN"/>
    <property type="match status" value="1"/>
</dbReference>
<dbReference type="KEGG" id="smo:SELMODRAFT_235662"/>
<dbReference type="PANTHER" id="PTHR46296:SF8">
    <property type="entry name" value="OS06G0297800 PROTEIN"/>
    <property type="match status" value="1"/>
</dbReference>
<dbReference type="InterPro" id="IPR004182">
    <property type="entry name" value="GRAM"/>
</dbReference>
<evidence type="ECO:0000259" key="7">
    <source>
        <dbReference type="PROSITE" id="PS51778"/>
    </source>
</evidence>
<dbReference type="OMA" id="KVLEFCY"/>
<dbReference type="Pfam" id="PF02893">
    <property type="entry name" value="GRAM"/>
    <property type="match status" value="1"/>
</dbReference>
<dbReference type="eggNOG" id="KOG1032">
    <property type="taxonomic scope" value="Eukaryota"/>
</dbReference>
<dbReference type="InterPro" id="IPR031968">
    <property type="entry name" value="VASt"/>
</dbReference>
<evidence type="ECO:0008006" key="10">
    <source>
        <dbReference type="Google" id="ProtNLM"/>
    </source>
</evidence>
<keyword evidence="3" id="KW-1133">Transmembrane helix</keyword>
<feature type="domain" description="C2" evidence="6">
    <location>
        <begin position="1"/>
        <end position="101"/>
    </location>
</feature>
<dbReference type="Gene3D" id="2.60.40.150">
    <property type="entry name" value="C2 domain"/>
    <property type="match status" value="2"/>
</dbReference>
<evidence type="ECO:0000256" key="2">
    <source>
        <dbReference type="ARBA" id="ARBA00022692"/>
    </source>
</evidence>
<dbReference type="PROSITE" id="PS50004">
    <property type="entry name" value="C2"/>
    <property type="match status" value="2"/>
</dbReference>
<organism evidence="9">
    <name type="scientific">Selaginella moellendorffii</name>
    <name type="common">Spikemoss</name>
    <dbReference type="NCBI Taxonomy" id="88036"/>
    <lineage>
        <taxon>Eukaryota</taxon>
        <taxon>Viridiplantae</taxon>
        <taxon>Streptophyta</taxon>
        <taxon>Embryophyta</taxon>
        <taxon>Tracheophyta</taxon>
        <taxon>Lycopodiopsida</taxon>
        <taxon>Selaginellales</taxon>
        <taxon>Selaginellaceae</taxon>
        <taxon>Selaginella</taxon>
    </lineage>
</organism>
<keyword evidence="9" id="KW-1185">Reference proteome</keyword>
<dbReference type="Proteomes" id="UP000001514">
    <property type="component" value="Unassembled WGS sequence"/>
</dbReference>
<dbReference type="EMBL" id="GL377658">
    <property type="protein sequence ID" value="EFJ09807.1"/>
    <property type="molecule type" value="Genomic_DNA"/>
</dbReference>
<dbReference type="InterPro" id="IPR035892">
    <property type="entry name" value="C2_domain_sf"/>
</dbReference>
<dbReference type="Pfam" id="PF16016">
    <property type="entry name" value="VASt"/>
    <property type="match status" value="2"/>
</dbReference>
<dbReference type="InterPro" id="IPR011993">
    <property type="entry name" value="PH-like_dom_sf"/>
</dbReference>
<comment type="subcellular location">
    <subcellularLocation>
        <location evidence="1">Membrane</location>
        <topology evidence="1">Single-pass membrane protein</topology>
    </subcellularLocation>
</comment>
<dbReference type="GO" id="GO:0016020">
    <property type="term" value="C:membrane"/>
    <property type="evidence" value="ECO:0007669"/>
    <property type="project" value="UniProtKB-SubCell"/>
</dbReference>
<dbReference type="InParanoid" id="D8T094"/>
<keyword evidence="4" id="KW-0472">Membrane</keyword>
<feature type="domain" description="VASt" evidence="7">
    <location>
        <begin position="804"/>
        <end position="960"/>
    </location>
</feature>